<dbReference type="AlphaFoldDB" id="A0A6F9DJA5"/>
<dbReference type="InterPro" id="IPR029309">
    <property type="entry name" value="CaRF"/>
</dbReference>
<proteinExistence type="evidence at transcript level"/>
<dbReference type="PANTHER" id="PTHR47456:SF1">
    <property type="entry name" value="PHD-TYPE DOMAIN-CONTAINING PROTEIN"/>
    <property type="match status" value="1"/>
</dbReference>
<accession>A0A6F9DJA5</accession>
<feature type="region of interest" description="Disordered" evidence="1">
    <location>
        <begin position="281"/>
        <end position="301"/>
    </location>
</feature>
<sequence length="404" mass="46157">MASCQLHNGDPTDPMDVIKTHLQDMWPMQNGNYVAGYVDGKEKLDTFLNEYNCICSTTYSVRTSVKKSSNSKSKEKRRYGSEDRIYWELSNGQPKIPFMGIPFIVRSSMAKECQYGPRYYKPKKKSVGNEKAERRTRNVYSKKKNCPAQIVIREIVIFVDFSLPPISEGNFYRQRKKELIKELREKIGVEKLSTVTRFYIQVPLPNAHQFHPSIPNKLPKSKTDSIAKQRKNIDSKFLNVLSEISNFDYTSVAPEAVETATKLLQQAVETMKTENASFDIIPSNAGKTKTSANEQQHPSKKCKKTVLQETQNESNASTLNSTGTYFSQPVVHHISTFHQYSSTKQTAQAKLIPSLSTPEETFHPFPLPSLPTKTKSQFFHTPLHTVKIPQHMYNTTVSNPWRQF</sequence>
<gene>
    <name evidence="2" type="primary">LOC100187063-002</name>
</gene>
<evidence type="ECO:0000313" key="2">
    <source>
        <dbReference type="EMBL" id="CAB3263046.1"/>
    </source>
</evidence>
<name>A0A6F9DJA5_9ASCI</name>
<protein>
    <submittedName>
        <fullName evidence="2">Uncharacterized protein LOC100187063</fullName>
    </submittedName>
</protein>
<evidence type="ECO:0000256" key="1">
    <source>
        <dbReference type="SAM" id="MobiDB-lite"/>
    </source>
</evidence>
<feature type="compositionally biased region" description="Polar residues" evidence="1">
    <location>
        <begin position="285"/>
        <end position="296"/>
    </location>
</feature>
<dbReference type="Pfam" id="PF15299">
    <property type="entry name" value="ALS2CR8"/>
    <property type="match status" value="1"/>
</dbReference>
<organism evidence="2">
    <name type="scientific">Phallusia mammillata</name>
    <dbReference type="NCBI Taxonomy" id="59560"/>
    <lineage>
        <taxon>Eukaryota</taxon>
        <taxon>Metazoa</taxon>
        <taxon>Chordata</taxon>
        <taxon>Tunicata</taxon>
        <taxon>Ascidiacea</taxon>
        <taxon>Phlebobranchia</taxon>
        <taxon>Ascidiidae</taxon>
        <taxon>Phallusia</taxon>
    </lineage>
</organism>
<reference evidence="2" key="1">
    <citation type="submission" date="2020-04" db="EMBL/GenBank/DDBJ databases">
        <authorList>
            <person name="Neveu A P."/>
        </authorList>
    </citation>
    <scope>NUCLEOTIDE SEQUENCE</scope>
    <source>
        <tissue evidence="2">Whole embryo</tissue>
    </source>
</reference>
<dbReference type="PANTHER" id="PTHR47456">
    <property type="entry name" value="PHD-TYPE DOMAIN-CONTAINING PROTEIN"/>
    <property type="match status" value="1"/>
</dbReference>
<dbReference type="EMBL" id="LR787184">
    <property type="protein sequence ID" value="CAB3263046.1"/>
    <property type="molecule type" value="mRNA"/>
</dbReference>
<dbReference type="GO" id="GO:0003700">
    <property type="term" value="F:DNA-binding transcription factor activity"/>
    <property type="evidence" value="ECO:0007669"/>
    <property type="project" value="InterPro"/>
</dbReference>